<accession>A0ABY5P7A7</accession>
<dbReference type="InterPro" id="IPR046346">
    <property type="entry name" value="Aminoacid_DH-like_N_sf"/>
</dbReference>
<gene>
    <name evidence="8" type="primary">gdhA</name>
    <name evidence="8" type="ORF">NRE15_00905</name>
</gene>
<evidence type="ECO:0000256" key="4">
    <source>
        <dbReference type="ARBA" id="ARBA00023002"/>
    </source>
</evidence>
<dbReference type="InterPro" id="IPR036291">
    <property type="entry name" value="NAD(P)-bd_dom_sf"/>
</dbReference>
<dbReference type="RefSeq" id="WP_313793763.1">
    <property type="nucleotide sequence ID" value="NZ_CP102453.1"/>
</dbReference>
<dbReference type="Gene3D" id="3.40.50.720">
    <property type="entry name" value="NAD(P)-binding Rossmann-like Domain"/>
    <property type="match status" value="1"/>
</dbReference>
<dbReference type="InterPro" id="IPR050724">
    <property type="entry name" value="Glu_Leu_Phe_Val_DH"/>
</dbReference>
<dbReference type="Pfam" id="PF02812">
    <property type="entry name" value="ELFV_dehydrog_N"/>
    <property type="match status" value="1"/>
</dbReference>
<comment type="subunit">
    <text evidence="2">Homohexamer.</text>
</comment>
<dbReference type="EMBL" id="CP102453">
    <property type="protein sequence ID" value="UUX34260.1"/>
    <property type="molecule type" value="Genomic_DNA"/>
</dbReference>
<keyword evidence="4 5" id="KW-0560">Oxidoreductase</keyword>
<protein>
    <recommendedName>
        <fullName evidence="3 5">Glutamate dehydrogenase</fullName>
    </recommendedName>
</protein>
<dbReference type="Proteomes" id="UP001315967">
    <property type="component" value="Chromosome"/>
</dbReference>
<dbReference type="SUPFAM" id="SSF51735">
    <property type="entry name" value="NAD(P)-binding Rossmann-fold domains"/>
    <property type="match status" value="1"/>
</dbReference>
<evidence type="ECO:0000259" key="7">
    <source>
        <dbReference type="SMART" id="SM00839"/>
    </source>
</evidence>
<organism evidence="8 9">
    <name type="scientific">Fundicoccus culcitae</name>
    <dbReference type="NCBI Taxonomy" id="2969821"/>
    <lineage>
        <taxon>Bacteria</taxon>
        <taxon>Bacillati</taxon>
        <taxon>Bacillota</taxon>
        <taxon>Bacilli</taxon>
        <taxon>Lactobacillales</taxon>
        <taxon>Aerococcaceae</taxon>
        <taxon>Fundicoccus</taxon>
    </lineage>
</organism>
<dbReference type="Gene3D" id="3.40.50.10860">
    <property type="entry name" value="Leucine Dehydrogenase, chain A, domain 1"/>
    <property type="match status" value="1"/>
</dbReference>
<dbReference type="SUPFAM" id="SSF53223">
    <property type="entry name" value="Aminoacid dehydrogenase-like, N-terminal domain"/>
    <property type="match status" value="1"/>
</dbReference>
<dbReference type="SMART" id="SM00839">
    <property type="entry name" value="ELFV_dehydrog"/>
    <property type="match status" value="1"/>
</dbReference>
<comment type="similarity">
    <text evidence="1 5 6">Belongs to the Glu/Leu/Phe/Val dehydrogenases family.</text>
</comment>
<evidence type="ECO:0000313" key="8">
    <source>
        <dbReference type="EMBL" id="UUX34260.1"/>
    </source>
</evidence>
<reference evidence="8 9" key="1">
    <citation type="submission" date="2022-08" db="EMBL/GenBank/DDBJ databases">
        <title>Aerococcaceae sp. nov isolated from spoiled eye mask.</title>
        <authorList>
            <person name="Zhou G."/>
            <person name="Xie X.-B."/>
            <person name="Shi Q.-S."/>
            <person name="Wang Y.-S."/>
            <person name="Wen X."/>
            <person name="Peng H."/>
            <person name="Yang X.-J."/>
            <person name="Tao H.-B."/>
            <person name="Huang X.-M."/>
        </authorList>
    </citation>
    <scope>NUCLEOTIDE SEQUENCE [LARGE SCALE GENOMIC DNA]</scope>
    <source>
        <strain evidence="9">DM20194951</strain>
    </source>
</reference>
<dbReference type="InterPro" id="IPR006097">
    <property type="entry name" value="Glu/Leu/Phe/Val/Trp_DH_dimer"/>
</dbReference>
<dbReference type="PIRSF" id="PIRSF000185">
    <property type="entry name" value="Glu_DH"/>
    <property type="match status" value="1"/>
</dbReference>
<dbReference type="InterPro" id="IPR006096">
    <property type="entry name" value="Glu/Leu/Phe/Val/Trp_DH_C"/>
</dbReference>
<dbReference type="Pfam" id="PF00208">
    <property type="entry name" value="ELFV_dehydrog"/>
    <property type="match status" value="1"/>
</dbReference>
<dbReference type="PROSITE" id="PS00074">
    <property type="entry name" value="GLFV_DEHYDROGENASE"/>
    <property type="match status" value="1"/>
</dbReference>
<dbReference type="Gene3D" id="1.10.285.10">
    <property type="entry name" value="Glutamate Dehydrogenase, chain A, domain 3"/>
    <property type="match status" value="2"/>
</dbReference>
<dbReference type="InterPro" id="IPR014362">
    <property type="entry name" value="Glu_DH"/>
</dbReference>
<dbReference type="InterPro" id="IPR006095">
    <property type="entry name" value="Glu/Leu/Phe/Val/Trp_DH"/>
</dbReference>
<proteinExistence type="inferred from homology"/>
<dbReference type="PANTHER" id="PTHR43571:SF1">
    <property type="entry name" value="NADP-SPECIFIC GLUTAMATE DEHYDROGENASE 1-RELATED"/>
    <property type="match status" value="1"/>
</dbReference>
<evidence type="ECO:0000256" key="2">
    <source>
        <dbReference type="ARBA" id="ARBA00011643"/>
    </source>
</evidence>
<evidence type="ECO:0000256" key="3">
    <source>
        <dbReference type="ARBA" id="ARBA00012896"/>
    </source>
</evidence>
<dbReference type="PANTHER" id="PTHR43571">
    <property type="entry name" value="NADP-SPECIFIC GLUTAMATE DEHYDROGENASE 1-RELATED"/>
    <property type="match status" value="1"/>
</dbReference>
<feature type="domain" description="Glutamate/phenylalanine/leucine/valine/L-tryptophan dehydrogenase C-terminal" evidence="7">
    <location>
        <begin position="203"/>
        <end position="444"/>
    </location>
</feature>
<dbReference type="NCBIfam" id="NF006929">
    <property type="entry name" value="PRK09414.1"/>
    <property type="match status" value="1"/>
</dbReference>
<keyword evidence="9" id="KW-1185">Reference proteome</keyword>
<dbReference type="GO" id="GO:0004354">
    <property type="term" value="F:glutamate dehydrogenase (NADP+) activity"/>
    <property type="evidence" value="ECO:0007669"/>
    <property type="project" value="UniProtKB-EC"/>
</dbReference>
<evidence type="ECO:0000256" key="5">
    <source>
        <dbReference type="PIRNR" id="PIRNR000185"/>
    </source>
</evidence>
<name>A0ABY5P7A7_9LACT</name>
<evidence type="ECO:0000256" key="1">
    <source>
        <dbReference type="ARBA" id="ARBA00006382"/>
    </source>
</evidence>
<dbReference type="PRINTS" id="PR00082">
    <property type="entry name" value="GLFDHDRGNASE"/>
</dbReference>
<evidence type="ECO:0000256" key="6">
    <source>
        <dbReference type="RuleBase" id="RU004417"/>
    </source>
</evidence>
<dbReference type="InterPro" id="IPR033524">
    <property type="entry name" value="Glu/Leu/Phe/Val_DH_AS"/>
</dbReference>
<sequence length="446" mass="49391">MENAYTKSVFEKLSASNAHETEFLQAVEAFLEAIEVVIDEDDTYQQHAILERMVEPERIITFQVPWVDDNNQIQINKGYRVQFNSANGPYKGGLRFHPTVTQSVLKFLAFEQIFKNSLTNLPIGGGKGGSDFDPKGRSDNEIMRFCHSFMLELTKYVGSDYDVPSGDIGVGQRELSYLYGTYKKLQGPHLGVFTGKPTNLYGSFGRTEATGYGLIYFLNEMLAVTNESLVGKKVIISGSGNVAYYAAKKVQELGGIVISMSDSNATVYNLAGIDLDAIKALKIDHSDRIVNYQIKDEVTKIEEKSVWDIDLEADIALPCATQNEINEDQAKRLIKNGVKFVAEGANMPTHSNGIKVFKEAAIYYAPGKASNAGGVAVSALEMSQNAQRLQWTTEDVDRQLQGIMKQIFVQCQQACEDYKLGFDYAAGADIASFKKVAKQMIQLGIY</sequence>
<evidence type="ECO:0000313" key="9">
    <source>
        <dbReference type="Proteomes" id="UP001315967"/>
    </source>
</evidence>